<dbReference type="PROSITE" id="PS50157">
    <property type="entry name" value="ZINC_FINGER_C2H2_2"/>
    <property type="match status" value="1"/>
</dbReference>
<dbReference type="SMART" id="SM00355">
    <property type="entry name" value="ZnF_C2H2"/>
    <property type="match status" value="2"/>
</dbReference>
<feature type="compositionally biased region" description="Basic residues" evidence="2">
    <location>
        <begin position="778"/>
        <end position="798"/>
    </location>
</feature>
<feature type="compositionally biased region" description="Polar residues" evidence="2">
    <location>
        <begin position="842"/>
        <end position="854"/>
    </location>
</feature>
<dbReference type="PROSITE" id="PS00028">
    <property type="entry name" value="ZINC_FINGER_C2H2_1"/>
    <property type="match status" value="2"/>
</dbReference>
<dbReference type="HOGENOM" id="CLU_311283_0_0_1"/>
<feature type="compositionally biased region" description="Polar residues" evidence="2">
    <location>
        <begin position="620"/>
        <end position="637"/>
    </location>
</feature>
<feature type="compositionally biased region" description="Acidic residues" evidence="2">
    <location>
        <begin position="900"/>
        <end position="930"/>
    </location>
</feature>
<feature type="region of interest" description="Disordered" evidence="2">
    <location>
        <begin position="205"/>
        <end position="252"/>
    </location>
</feature>
<feature type="region of interest" description="Disordered" evidence="2">
    <location>
        <begin position="663"/>
        <end position="698"/>
    </location>
</feature>
<evidence type="ECO:0000256" key="1">
    <source>
        <dbReference type="PROSITE-ProRule" id="PRU00042"/>
    </source>
</evidence>
<feature type="region of interest" description="Disordered" evidence="2">
    <location>
        <begin position="890"/>
        <end position="944"/>
    </location>
</feature>
<dbReference type="InterPro" id="IPR039908">
    <property type="entry name" value="Sepa-1"/>
</dbReference>
<evidence type="ECO:0000313" key="5">
    <source>
        <dbReference type="Proteomes" id="UP000008281"/>
    </source>
</evidence>
<dbReference type="EMBL" id="DS268411">
    <property type="protein sequence ID" value="EFP02886.1"/>
    <property type="molecule type" value="Genomic_DNA"/>
</dbReference>
<feature type="domain" description="C2H2-type" evidence="3">
    <location>
        <begin position="864"/>
        <end position="894"/>
    </location>
</feature>
<feature type="region of interest" description="Disordered" evidence="2">
    <location>
        <begin position="833"/>
        <end position="863"/>
    </location>
</feature>
<organism evidence="5">
    <name type="scientific">Caenorhabditis remanei</name>
    <name type="common">Caenorhabditis vulgaris</name>
    <dbReference type="NCBI Taxonomy" id="31234"/>
    <lineage>
        <taxon>Eukaryota</taxon>
        <taxon>Metazoa</taxon>
        <taxon>Ecdysozoa</taxon>
        <taxon>Nematoda</taxon>
        <taxon>Chromadorea</taxon>
        <taxon>Rhabditida</taxon>
        <taxon>Rhabditina</taxon>
        <taxon>Rhabditomorpha</taxon>
        <taxon>Rhabditoidea</taxon>
        <taxon>Rhabditidae</taxon>
        <taxon>Peloderinae</taxon>
        <taxon>Caenorhabditis</taxon>
    </lineage>
</organism>
<dbReference type="STRING" id="31234.E3LN60"/>
<feature type="region of interest" description="Disordered" evidence="2">
    <location>
        <begin position="751"/>
        <end position="800"/>
    </location>
</feature>
<dbReference type="InParanoid" id="E3LN60"/>
<dbReference type="FunCoup" id="E3LN60">
    <property type="interactions" value="480"/>
</dbReference>
<evidence type="ECO:0000256" key="2">
    <source>
        <dbReference type="SAM" id="MobiDB-lite"/>
    </source>
</evidence>
<keyword evidence="5" id="KW-1185">Reference proteome</keyword>
<dbReference type="InterPro" id="IPR013087">
    <property type="entry name" value="Znf_C2H2_type"/>
</dbReference>
<dbReference type="PANTHER" id="PTHR21504">
    <property type="entry name" value="IG-LIKE DOMAIN-CONTAINING PROTEIN-RELATED-RELATED"/>
    <property type="match status" value="1"/>
</dbReference>
<dbReference type="GO" id="GO:0006914">
    <property type="term" value="P:autophagy"/>
    <property type="evidence" value="ECO:0007669"/>
    <property type="project" value="InterPro"/>
</dbReference>
<dbReference type="eggNOG" id="ENOG502RT8B">
    <property type="taxonomic scope" value="Eukaryota"/>
</dbReference>
<accession>E3LN60</accession>
<dbReference type="AlphaFoldDB" id="E3LN60"/>
<keyword evidence="1" id="KW-0479">Metal-binding</keyword>
<gene>
    <name evidence="4" type="primary">Cre-sepa-1</name>
    <name evidence="4" type="ORF">CRE_28578</name>
</gene>
<proteinExistence type="predicted"/>
<keyword evidence="1" id="KW-0863">Zinc-finger</keyword>
<reference evidence="4" key="1">
    <citation type="submission" date="2007-07" db="EMBL/GenBank/DDBJ databases">
        <title>PCAP assembly of the Caenorhabditis remanei genome.</title>
        <authorList>
            <consortium name="The Caenorhabditis remanei Sequencing Consortium"/>
            <person name="Wilson R.K."/>
        </authorList>
    </citation>
    <scope>NUCLEOTIDE SEQUENCE [LARGE SCALE GENOMIC DNA]</scope>
    <source>
        <strain evidence="4">PB4641</strain>
    </source>
</reference>
<sequence>MQVQTPSYYYAGPTQMKTYTMPMGYTVQSQNGENQVPILYHRYVLTSCPLKKTNIAGVNRQNGSCYFYKYSAADDTMKRHLCRACQQIVEERHLSPLYVQYCEATKDTIIFFYNCLTNSVEQYTYSFKTGAVMEVFRPETVYDRSKVIYSTSVAVLKDDEEKEIVSIEKDGHTGFRKQILRNGRFEIQPPKPIKKLKMKKITPTIGTGDETDFEYDDEADNSENSQYSDGGRVNSAVNHDLKGHSEESKSDDDGFSLYLRSIVPLKARHCPHMGKEYICAFNASNEKFSRFMYNDYTGEFQFFWLTNYYDFQLFNCISCVNHVCEENLIPKYVENTNRAGGIVMHVENNFTGAIEQYRFNFATLGFEQILRPEFPYDRTKIDPDVTSLFVITTTTTIAVMKDKEGHLKKEQYCMSTHKFIPAPPVAVKTIFMMRREEQEREEKSIMRNKYSIETSAAKPRVSTVKRIPEEDYIASFEHLTHNQRPLQQAKLLGSSPSTTVHMNQLNEMLDMIHVLRAKPDHLPTTAPVEAKPVDMKLVASKLNKLESTQHVSAQDQPEKVSLGEVINQATMLTVNEPSPATHASAAKKTARKEKTKTSQQSSHHDAAVANSMKEIEKRGQSTPNPAQITKGQVNSSPYNHGFVNWEEFLRTNPTPAEVLAVIETKTAGTSKKSTLSKRNHQSRSNESTPPRSPLDSQAPEIPAAVPILQEASAPVLQPVTPIPSPVLPPVPHSGPMIVKVEREVVIEEGEAPIPTDNVSTSGALTLNDLSESFPSTSSRKRTRRGPGSRRSAKGRRTNSKYWTYTDQMSYRCNVHSCSAEFSSAEAARSHFNSNHDLEPHIPSNNRQSQESTSAPAYKPANKRQKCPQVGCTKYFMSKEALARHFEEMHANETVVSQDTSQDDEPMEDEDHVSDYEREEEVDDEQMDEEPAVSNNIKPEYHFDQ</sequence>
<keyword evidence="1" id="KW-0862">Zinc</keyword>
<dbReference type="Proteomes" id="UP000008281">
    <property type="component" value="Unassembled WGS sequence"/>
</dbReference>
<evidence type="ECO:0000313" key="4">
    <source>
        <dbReference type="EMBL" id="EFP02886.1"/>
    </source>
</evidence>
<dbReference type="PANTHER" id="PTHR21504:SF1">
    <property type="entry name" value="IG-LIKE DOMAIN-CONTAINING PROTEIN-RELATED"/>
    <property type="match status" value="1"/>
</dbReference>
<evidence type="ECO:0000259" key="3">
    <source>
        <dbReference type="PROSITE" id="PS50157"/>
    </source>
</evidence>
<dbReference type="OrthoDB" id="5877238at2759"/>
<feature type="compositionally biased region" description="Polar residues" evidence="2">
    <location>
        <begin position="756"/>
        <end position="770"/>
    </location>
</feature>
<dbReference type="GO" id="GO:0008270">
    <property type="term" value="F:zinc ion binding"/>
    <property type="evidence" value="ECO:0007669"/>
    <property type="project" value="UniProtKB-KW"/>
</dbReference>
<feature type="compositionally biased region" description="Acidic residues" evidence="2">
    <location>
        <begin position="209"/>
        <end position="221"/>
    </location>
</feature>
<feature type="compositionally biased region" description="Basic and acidic residues" evidence="2">
    <location>
        <begin position="239"/>
        <end position="252"/>
    </location>
</feature>
<name>E3LN60_CAERE</name>
<feature type="region of interest" description="Disordered" evidence="2">
    <location>
        <begin position="572"/>
        <end position="637"/>
    </location>
</feature>
<protein>
    <submittedName>
        <fullName evidence="4">CRE-SEPA-1 protein</fullName>
    </submittedName>
</protein>